<keyword evidence="4" id="KW-1185">Reference proteome</keyword>
<evidence type="ECO:0000313" key="3">
    <source>
        <dbReference type="EMBL" id="KAG6371719.1"/>
    </source>
</evidence>
<dbReference type="Pfam" id="PF26608">
    <property type="entry name" value="DUF8190"/>
    <property type="match status" value="1"/>
</dbReference>
<feature type="region of interest" description="Disordered" evidence="1">
    <location>
        <begin position="1"/>
        <end position="46"/>
    </location>
</feature>
<protein>
    <recommendedName>
        <fullName evidence="2">DUF8190 domain-containing protein</fullName>
    </recommendedName>
</protein>
<dbReference type="InterPro" id="IPR058503">
    <property type="entry name" value="DUF8190"/>
</dbReference>
<organism evidence="3 4">
    <name type="scientific">Boletus reticuloceps</name>
    <dbReference type="NCBI Taxonomy" id="495285"/>
    <lineage>
        <taxon>Eukaryota</taxon>
        <taxon>Fungi</taxon>
        <taxon>Dikarya</taxon>
        <taxon>Basidiomycota</taxon>
        <taxon>Agaricomycotina</taxon>
        <taxon>Agaricomycetes</taxon>
        <taxon>Agaricomycetidae</taxon>
        <taxon>Boletales</taxon>
        <taxon>Boletineae</taxon>
        <taxon>Boletaceae</taxon>
        <taxon>Boletoideae</taxon>
        <taxon>Boletus</taxon>
    </lineage>
</organism>
<name>A0A8I2YGP6_9AGAM</name>
<dbReference type="Proteomes" id="UP000683000">
    <property type="component" value="Unassembled WGS sequence"/>
</dbReference>
<feature type="region of interest" description="Disordered" evidence="1">
    <location>
        <begin position="226"/>
        <end position="245"/>
    </location>
</feature>
<gene>
    <name evidence="3" type="ORF">JVT61DRAFT_9064</name>
</gene>
<dbReference type="AlphaFoldDB" id="A0A8I2YGP6"/>
<evidence type="ECO:0000256" key="1">
    <source>
        <dbReference type="SAM" id="MobiDB-lite"/>
    </source>
</evidence>
<feature type="compositionally biased region" description="Basic and acidic residues" evidence="1">
    <location>
        <begin position="15"/>
        <end position="38"/>
    </location>
</feature>
<feature type="compositionally biased region" description="Polar residues" evidence="1">
    <location>
        <begin position="1"/>
        <end position="12"/>
    </location>
</feature>
<dbReference type="OrthoDB" id="2736611at2759"/>
<comment type="caution">
    <text evidence="3">The sequence shown here is derived from an EMBL/GenBank/DDBJ whole genome shotgun (WGS) entry which is preliminary data.</text>
</comment>
<sequence length="291" mass="32713">MSRPNTPESSVFSDDDSHPEDPQAHADHNVDPLLDHIPADAPFDVAGVPDHMHADDAYAQTLINDAIMRSTRPDPADPDYEAEFRTTPRQPLYLVTLKSHFEQNNHRAAINLLKNRSPIIVNQDFRLNTADDHLVPFIQGHFVDFILYLGARIGLDAVLPSPIVRHDHTWHLDITFSNLFKQWPNAGVASLPLSTTGRMLYLGSRAQEELWLAFVPNTLLEQPDALPDMAPLPPAHGQSPTSTSLSSDHAYMIVMFFASLLSRMHFQDIHCNEEYPDPISYNSITRVTDIL</sequence>
<evidence type="ECO:0000259" key="2">
    <source>
        <dbReference type="Pfam" id="PF26608"/>
    </source>
</evidence>
<reference evidence="3" key="1">
    <citation type="submission" date="2021-03" db="EMBL/GenBank/DDBJ databases">
        <title>Evolutionary innovations through gain and loss of genes in the ectomycorrhizal Boletales.</title>
        <authorList>
            <person name="Wu G."/>
            <person name="Miyauchi S."/>
            <person name="Morin E."/>
            <person name="Yang Z.-L."/>
            <person name="Xu J."/>
            <person name="Martin F.M."/>
        </authorList>
    </citation>
    <scope>NUCLEOTIDE SEQUENCE</scope>
    <source>
        <strain evidence="3">BR01</strain>
    </source>
</reference>
<feature type="domain" description="DUF8190" evidence="2">
    <location>
        <begin position="170"/>
        <end position="288"/>
    </location>
</feature>
<accession>A0A8I2YGP6</accession>
<evidence type="ECO:0000313" key="4">
    <source>
        <dbReference type="Proteomes" id="UP000683000"/>
    </source>
</evidence>
<dbReference type="EMBL" id="JAGFBS010000032">
    <property type="protein sequence ID" value="KAG6371719.1"/>
    <property type="molecule type" value="Genomic_DNA"/>
</dbReference>
<proteinExistence type="predicted"/>